<organism evidence="2 3">
    <name type="scientific">Triticum urartu</name>
    <name type="common">Red wild einkorn</name>
    <name type="synonym">Crithodium urartu</name>
    <dbReference type="NCBI Taxonomy" id="4572"/>
    <lineage>
        <taxon>Eukaryota</taxon>
        <taxon>Viridiplantae</taxon>
        <taxon>Streptophyta</taxon>
        <taxon>Embryophyta</taxon>
        <taxon>Tracheophyta</taxon>
        <taxon>Spermatophyta</taxon>
        <taxon>Magnoliopsida</taxon>
        <taxon>Liliopsida</taxon>
        <taxon>Poales</taxon>
        <taxon>Poaceae</taxon>
        <taxon>BOP clade</taxon>
        <taxon>Pooideae</taxon>
        <taxon>Triticodae</taxon>
        <taxon>Triticeae</taxon>
        <taxon>Triticinae</taxon>
        <taxon>Triticum</taxon>
    </lineage>
</organism>
<sequence length="89" mass="10070">MLILNPTWPRLALNTFLEVCVSTFLLINCDSCSPPYSRKQLCTRAVCFVGHNLNITYWQYQIATCLPVLSSSRADHSLPTFGTCQRCII</sequence>
<accession>A0A8R7Q2W3</accession>
<keyword evidence="1" id="KW-0732">Signal</keyword>
<evidence type="ECO:0000256" key="1">
    <source>
        <dbReference type="SAM" id="SignalP"/>
    </source>
</evidence>
<proteinExistence type="predicted"/>
<evidence type="ECO:0008006" key="4">
    <source>
        <dbReference type="Google" id="ProtNLM"/>
    </source>
</evidence>
<gene>
    <name evidence="2" type="primary">LOC125550893</name>
</gene>
<feature type="signal peptide" evidence="1">
    <location>
        <begin position="1"/>
        <end position="31"/>
    </location>
</feature>
<dbReference type="AlphaFoldDB" id="A0A8R7Q2W3"/>
<evidence type="ECO:0000313" key="3">
    <source>
        <dbReference type="Proteomes" id="UP000015106"/>
    </source>
</evidence>
<keyword evidence="3" id="KW-1185">Reference proteome</keyword>
<dbReference type="Proteomes" id="UP000015106">
    <property type="component" value="Chromosome 4"/>
</dbReference>
<reference evidence="2" key="2">
    <citation type="submission" date="2018-03" db="EMBL/GenBank/DDBJ databases">
        <title>The Triticum urartu genome reveals the dynamic nature of wheat genome evolution.</title>
        <authorList>
            <person name="Ling H."/>
            <person name="Ma B."/>
            <person name="Shi X."/>
            <person name="Liu H."/>
            <person name="Dong L."/>
            <person name="Sun H."/>
            <person name="Cao Y."/>
            <person name="Gao Q."/>
            <person name="Zheng S."/>
            <person name="Li Y."/>
            <person name="Yu Y."/>
            <person name="Du H."/>
            <person name="Qi M."/>
            <person name="Li Y."/>
            <person name="Yu H."/>
            <person name="Cui Y."/>
            <person name="Wang N."/>
            <person name="Chen C."/>
            <person name="Wu H."/>
            <person name="Zhao Y."/>
            <person name="Zhang J."/>
            <person name="Li Y."/>
            <person name="Zhou W."/>
            <person name="Zhang B."/>
            <person name="Hu W."/>
            <person name="Eijk M."/>
            <person name="Tang J."/>
            <person name="Witsenboer H."/>
            <person name="Zhao S."/>
            <person name="Li Z."/>
            <person name="Zhang A."/>
            <person name="Wang D."/>
            <person name="Liang C."/>
        </authorList>
    </citation>
    <scope>NUCLEOTIDE SEQUENCE [LARGE SCALE GENOMIC DNA]</scope>
    <source>
        <strain evidence="2">cv. G1812</strain>
    </source>
</reference>
<feature type="chain" id="PRO_5035890774" description="Secreted protein" evidence="1">
    <location>
        <begin position="32"/>
        <end position="89"/>
    </location>
</feature>
<protein>
    <recommendedName>
        <fullName evidence="4">Secreted protein</fullName>
    </recommendedName>
</protein>
<name>A0A8R7Q2W3_TRIUA</name>
<evidence type="ECO:0000313" key="2">
    <source>
        <dbReference type="EnsemblPlants" id="TuG1812G0400001070.01.T01.cds366986"/>
    </source>
</evidence>
<reference evidence="3" key="1">
    <citation type="journal article" date="2013" name="Nature">
        <title>Draft genome of the wheat A-genome progenitor Triticum urartu.</title>
        <authorList>
            <person name="Ling H.Q."/>
            <person name="Zhao S."/>
            <person name="Liu D."/>
            <person name="Wang J."/>
            <person name="Sun H."/>
            <person name="Zhang C."/>
            <person name="Fan H."/>
            <person name="Li D."/>
            <person name="Dong L."/>
            <person name="Tao Y."/>
            <person name="Gao C."/>
            <person name="Wu H."/>
            <person name="Li Y."/>
            <person name="Cui Y."/>
            <person name="Guo X."/>
            <person name="Zheng S."/>
            <person name="Wang B."/>
            <person name="Yu K."/>
            <person name="Liang Q."/>
            <person name="Yang W."/>
            <person name="Lou X."/>
            <person name="Chen J."/>
            <person name="Feng M."/>
            <person name="Jian J."/>
            <person name="Zhang X."/>
            <person name="Luo G."/>
            <person name="Jiang Y."/>
            <person name="Liu J."/>
            <person name="Wang Z."/>
            <person name="Sha Y."/>
            <person name="Zhang B."/>
            <person name="Wu H."/>
            <person name="Tang D."/>
            <person name="Shen Q."/>
            <person name="Xue P."/>
            <person name="Zou S."/>
            <person name="Wang X."/>
            <person name="Liu X."/>
            <person name="Wang F."/>
            <person name="Yang Y."/>
            <person name="An X."/>
            <person name="Dong Z."/>
            <person name="Zhang K."/>
            <person name="Zhang X."/>
            <person name="Luo M.C."/>
            <person name="Dvorak J."/>
            <person name="Tong Y."/>
            <person name="Wang J."/>
            <person name="Yang H."/>
            <person name="Li Z."/>
            <person name="Wang D."/>
            <person name="Zhang A."/>
            <person name="Wang J."/>
        </authorList>
    </citation>
    <scope>NUCLEOTIDE SEQUENCE</scope>
    <source>
        <strain evidence="3">cv. G1812</strain>
    </source>
</reference>
<reference evidence="2" key="3">
    <citation type="submission" date="2022-06" db="UniProtKB">
        <authorList>
            <consortium name="EnsemblPlants"/>
        </authorList>
    </citation>
    <scope>IDENTIFICATION</scope>
</reference>
<dbReference type="EnsemblPlants" id="TuG1812G0400001070.01.T01">
    <property type="protein sequence ID" value="TuG1812G0400001070.01.T01.cds366986"/>
    <property type="gene ID" value="TuG1812G0400001070.01"/>
</dbReference>
<dbReference type="Gramene" id="TuG1812G0400001070.01.T01">
    <property type="protein sequence ID" value="TuG1812G0400001070.01.T01.cds366986"/>
    <property type="gene ID" value="TuG1812G0400001070.01"/>
</dbReference>